<name>A0ABY7GAY0_MYAAR</name>
<dbReference type="SUPFAM" id="SSF53300">
    <property type="entry name" value="vWA-like"/>
    <property type="match status" value="2"/>
</dbReference>
<proteinExistence type="predicted"/>
<feature type="compositionally biased region" description="Basic residues" evidence="1">
    <location>
        <begin position="183"/>
        <end position="199"/>
    </location>
</feature>
<organism evidence="2 3">
    <name type="scientific">Mya arenaria</name>
    <name type="common">Soft-shell clam</name>
    <dbReference type="NCBI Taxonomy" id="6604"/>
    <lineage>
        <taxon>Eukaryota</taxon>
        <taxon>Metazoa</taxon>
        <taxon>Spiralia</taxon>
        <taxon>Lophotrochozoa</taxon>
        <taxon>Mollusca</taxon>
        <taxon>Bivalvia</taxon>
        <taxon>Autobranchia</taxon>
        <taxon>Heteroconchia</taxon>
        <taxon>Euheterodonta</taxon>
        <taxon>Imparidentia</taxon>
        <taxon>Neoheterodontei</taxon>
        <taxon>Myida</taxon>
        <taxon>Myoidea</taxon>
        <taxon>Myidae</taxon>
        <taxon>Mya</taxon>
    </lineage>
</organism>
<feature type="compositionally biased region" description="Basic and acidic residues" evidence="1">
    <location>
        <begin position="211"/>
        <end position="223"/>
    </location>
</feature>
<accession>A0ABY7GAY0</accession>
<evidence type="ECO:0000313" key="3">
    <source>
        <dbReference type="Proteomes" id="UP001164746"/>
    </source>
</evidence>
<reference evidence="2" key="1">
    <citation type="submission" date="2022-11" db="EMBL/GenBank/DDBJ databases">
        <title>Centuries of genome instability and evolution in soft-shell clam transmissible cancer (bioRxiv).</title>
        <authorList>
            <person name="Hart S.F.M."/>
            <person name="Yonemitsu M.A."/>
            <person name="Giersch R.M."/>
            <person name="Beal B.F."/>
            <person name="Arriagada G."/>
            <person name="Davis B.W."/>
            <person name="Ostrander E.A."/>
            <person name="Goff S.P."/>
            <person name="Metzger M.J."/>
        </authorList>
    </citation>
    <scope>NUCLEOTIDE SEQUENCE</scope>
    <source>
        <strain evidence="2">MELC-2E11</strain>
        <tissue evidence="2">Siphon/mantle</tissue>
    </source>
</reference>
<dbReference type="Proteomes" id="UP001164746">
    <property type="component" value="Chromosome 17"/>
</dbReference>
<gene>
    <name evidence="2" type="ORF">MAR_034100</name>
</gene>
<dbReference type="InterPro" id="IPR036465">
    <property type="entry name" value="vWFA_dom_sf"/>
</dbReference>
<protein>
    <submittedName>
        <fullName evidence="2">Uncharacterized protein</fullName>
    </submittedName>
</protein>
<evidence type="ECO:0000313" key="2">
    <source>
        <dbReference type="EMBL" id="WAR31558.1"/>
    </source>
</evidence>
<sequence length="737" mass="82715">VCDTKRSVQPRDTTTHCCRDNFCNSPEYFQTTATPSTTLSTPTTVLTTLYHKMTTSTTLDNYHGNPDLMMSDPMYGIHAYLGDIEQNSFADRTSHKDGVILITSRPYHPTIHFAMTMSWPIDVFQRLHHKSDDVIAIGIGSDVSQAQLLHIATTNDHVFQLNGVNALYNMAMINKIVHIMRGRGRGRGRGGRGGGRGRSRGQGGYRAARSASKDKTEEGPKQELDVDKNVTSYFVGSVSTDEHFEAQSKNRDRYAAAMAVLQKNGVDIAQNARIRALAAAWARHDYSLAEAFLQDRTRFGLLEVLKAVTLLDSGRQVRVLEKKLKRLQTSAGKAKPHTLGKLKSDIDNLNTNKPLRFTAEELEFYAIHFPKDPWKKLADIVHFHPKEDFTSMDWFLPYCFGGAAPEGSMVERCQALVAKNSTDTDMDINALIKEFPIPYTVVKPHLSKLTDDSKARIASWYEDLKCAAVDEIILKRVEGGEEINLPNGKLLERLLYLKMLRENISNQRCYYGSDPAPEKRTADETIAPFFKYLIPPCQKKVDAISLSLETPIVVIGDASGSMEVAIRTSSIIAGLLSAICQAKLVFFNTENRHAPYVPKNIEEVLQLAVDTRAGGGTTPAASLWPFYNEKEVVKTFDEMFQKYHDEVFPVKIVFVSFFYNQTNRGHMLPKLETRGFKPMRFVFDTSRPDLTKLDKLFGMLATGSSGFNNEIDEMEAVIKQDGLTKAFERMEIEGNMN</sequence>
<feature type="region of interest" description="Disordered" evidence="1">
    <location>
        <begin position="183"/>
        <end position="223"/>
    </location>
</feature>
<keyword evidence="3" id="KW-1185">Reference proteome</keyword>
<evidence type="ECO:0000256" key="1">
    <source>
        <dbReference type="SAM" id="MobiDB-lite"/>
    </source>
</evidence>
<feature type="non-terminal residue" evidence="2">
    <location>
        <position position="1"/>
    </location>
</feature>
<dbReference type="Gene3D" id="3.40.50.410">
    <property type="entry name" value="von Willebrand factor, type A domain"/>
    <property type="match status" value="1"/>
</dbReference>
<dbReference type="EMBL" id="CP111028">
    <property type="protein sequence ID" value="WAR31558.1"/>
    <property type="molecule type" value="Genomic_DNA"/>
</dbReference>